<dbReference type="RefSeq" id="WP_207673161.1">
    <property type="nucleotide sequence ID" value="NZ_JAFREM010000013.1"/>
</dbReference>
<protein>
    <recommendedName>
        <fullName evidence="11">Prealbumin-like fold domain-containing protein</fullName>
    </recommendedName>
</protein>
<dbReference type="Proteomes" id="UP000664601">
    <property type="component" value="Unassembled WGS sequence"/>
</dbReference>
<feature type="region of interest" description="Disordered" evidence="4">
    <location>
        <begin position="224"/>
        <end position="251"/>
    </location>
</feature>
<feature type="compositionally biased region" description="Low complexity" evidence="4">
    <location>
        <begin position="229"/>
        <end position="251"/>
    </location>
</feature>
<evidence type="ECO:0000256" key="5">
    <source>
        <dbReference type="SAM" id="Phobius"/>
    </source>
</evidence>
<feature type="compositionally biased region" description="Low complexity" evidence="4">
    <location>
        <begin position="121"/>
        <end position="131"/>
    </location>
</feature>
<evidence type="ECO:0000256" key="4">
    <source>
        <dbReference type="SAM" id="MobiDB-lite"/>
    </source>
</evidence>
<dbReference type="InterPro" id="IPR041033">
    <property type="entry name" value="SpaA_PFL_dom_1"/>
</dbReference>
<organism evidence="9 10">
    <name type="scientific">Candidatus Enterococcus moelleringii</name>
    <dbReference type="NCBI Taxonomy" id="2815325"/>
    <lineage>
        <taxon>Bacteria</taxon>
        <taxon>Bacillati</taxon>
        <taxon>Bacillota</taxon>
        <taxon>Bacilli</taxon>
        <taxon>Lactobacillales</taxon>
        <taxon>Enterococcaceae</taxon>
        <taxon>Enterococcus</taxon>
    </lineage>
</organism>
<comment type="subcellular location">
    <subcellularLocation>
        <location evidence="1">Secreted</location>
    </subcellularLocation>
</comment>
<feature type="signal peptide" evidence="6">
    <location>
        <begin position="1"/>
        <end position="26"/>
    </location>
</feature>
<dbReference type="SUPFAM" id="SSF117074">
    <property type="entry name" value="Hypothetical protein PA1324"/>
    <property type="match status" value="1"/>
</dbReference>
<feature type="domain" description="SD-repeat containing protein B" evidence="7">
    <location>
        <begin position="1331"/>
        <end position="1387"/>
    </location>
</feature>
<proteinExistence type="predicted"/>
<evidence type="ECO:0000256" key="6">
    <source>
        <dbReference type="SAM" id="SignalP"/>
    </source>
</evidence>
<evidence type="ECO:0000256" key="1">
    <source>
        <dbReference type="ARBA" id="ARBA00004613"/>
    </source>
</evidence>
<dbReference type="SUPFAM" id="SSF49478">
    <property type="entry name" value="Cna protein B-type domain"/>
    <property type="match status" value="1"/>
</dbReference>
<dbReference type="Pfam" id="PF17210">
    <property type="entry name" value="SdrD_B"/>
    <property type="match status" value="1"/>
</dbReference>
<dbReference type="EMBL" id="JAFREM010000013">
    <property type="protein sequence ID" value="MBO1306231.1"/>
    <property type="molecule type" value="Genomic_DNA"/>
</dbReference>
<keyword evidence="5" id="KW-0472">Membrane</keyword>
<keyword evidence="5" id="KW-1133">Transmembrane helix</keyword>
<gene>
    <name evidence="9" type="ORF">JZO70_08675</name>
</gene>
<accession>A0ABS3L9E3</accession>
<feature type="region of interest" description="Disordered" evidence="4">
    <location>
        <begin position="116"/>
        <end position="148"/>
    </location>
</feature>
<evidence type="ECO:0000313" key="10">
    <source>
        <dbReference type="Proteomes" id="UP000664601"/>
    </source>
</evidence>
<keyword evidence="5" id="KW-0812">Transmembrane</keyword>
<dbReference type="InterPro" id="IPR033764">
    <property type="entry name" value="Sdr_B"/>
</dbReference>
<sequence length="1579" mass="173514">MHNKKRIKKLLALCLPLLVVLGVAGAISQGPFLKANDSGPALVSLAINGEEQSDGTFETEDESVNIALTAKERSLLELPYDEHVQITPLDESEQEYAYPQIGQDDFKKEDFVKQFEEANQTEESTSTTDSTEIVEEQTPEVQEHDSSLFSVSENDQKGVFYLTMEKDEVRRFKVTRKSTETKEVVVRNAQDTELVQKLFQFGVTEQELVQPEVPLMEEEVMPEGEGVPEADPAAEQPAVEEAPVSEESVSEENAAVADAIDRGTRAVSKDEPFPVTIDVGKRTGTEADLDKQKGPGYDNSLDDDIVRTWDLVTYNINAGISNVDSKYTSIRVRLDMELTDAWRIDSSGQLRQTAEFVNGSITDNGDGTKKSTRSAWQTVDRTGAGAAQVYFAETLNVLGGVNGDKLKPSFTITIESATTTTGDVVVIDQVIDANVEPKLDSTEVYISAKPLVDVVLEWHPDVKTTFEKATGTSDKPSTMVTNVGAYVQLKPLPGRSDPTLIKGVTYPVGGIEYTIDQKMIYSIRNTTVSRELVIGTDTRPMEVIAYDGLTGWTMPDKKMTDQYAAYQSNFQPVSRQGLKVPVGYTRRTYPPNTSRDILIGVFDTGTLDVKNNSDNTINVKNPDYKPASVGKNKWLLSGDPMGSNEEPFSVVAMQLAFPYEYLEKQTGTGGQISYQLSISSVKYEGIEQDVNTKKNMSWDKSFNGDIHNFSVFMDENKIGLNSLSGKQWSSNGDGRTTQGNKVWGRVMSSFKDIEGATGVIYGRWNANNFTYDNSRTLSNDTSSNGTRILKNYYGVGNPVPNMNLRKFGEIDSCYVWYNTPEEALAKGNIVATKTEYEITDSAGVGRPATFIPLNVSSVLGVQDGEGNPNILLTNAFNFARNADIQTMYYPLENYGNSNYDYTPTTYNKDGTMIDFHKPSPGWGDTLYIAGMTIRPNIYTNEDIYNPQETINWTVDAKVESGSENNHKVQFAVTIPKETLYTSGTAKDYLGNTLPDPLIVENGDGSWTLSWILDYKTASGTYNPKVTFDSSIVLSKLNFVNNLASFSGKVVSEVWLENDDSIRDTSDEKNFRTSTTSMNVTNSGVIVVDKRVDKSYIDAGNKVDPAQVGTTNPTDFTYTISFKNHSTIPMEEVKILDVLPYNGDARGTAFNGDYSIVDVTQLPGNISGTVWYTTNSILPDRDPNGIPLSAGWYRATSYPAGLKNAKAIMVIYDKLPQGEDMSFTIKVRPEDQKPGDIYVNAPSLNSHINQFVQGVPSSVRVVGRDLSGVAWYDDSLDGLIGNKTDPVVPEDFAADIPVKLYRTSLENPDYKNELVEESLTGEKFIDGSGNSLIKTDANGKYTFSNLPEGEYVAEFVIDGKVHKVTKKLVGDDATKNSKADPGSYKTPGYTQLKINELGSVWGQDDSVNHVTDVNVGLIRPGTINLFKYEAGTAVDGNSDGQLSDPEKATGTPLRNAVFDLIKDHGGTGKKLGTATTDADGKLKFDVGSGLTENLFPGDYSLVETKAPSGFELLKKPINVTITQGNQVIQLYQDNDKGTDLPFTGGDNPMIIVLLAAASLLTVGFIGMMLYYRQPKRRRKL</sequence>
<evidence type="ECO:0000256" key="2">
    <source>
        <dbReference type="ARBA" id="ARBA00022525"/>
    </source>
</evidence>
<reference evidence="9 10" key="1">
    <citation type="submission" date="2021-03" db="EMBL/GenBank/DDBJ databases">
        <title>Enterococcal diversity collection.</title>
        <authorList>
            <person name="Gilmore M.S."/>
            <person name="Schwartzman J."/>
            <person name="Van Tyne D."/>
            <person name="Martin M."/>
            <person name="Earl A.M."/>
            <person name="Manson A.L."/>
            <person name="Straub T."/>
            <person name="Salamzade R."/>
            <person name="Saavedra J."/>
            <person name="Lebreton F."/>
            <person name="Prichula J."/>
            <person name="Schaufler K."/>
            <person name="Gaca A."/>
            <person name="Sgardioli B."/>
            <person name="Wagenaar J."/>
            <person name="Strong T."/>
        </authorList>
    </citation>
    <scope>NUCLEOTIDE SEQUENCE [LARGE SCALE GENOMIC DNA]</scope>
    <source>
        <strain evidence="9 10">669A</strain>
    </source>
</reference>
<evidence type="ECO:0008006" key="11">
    <source>
        <dbReference type="Google" id="ProtNLM"/>
    </source>
</evidence>
<keyword evidence="2" id="KW-0964">Secreted</keyword>
<feature type="transmembrane region" description="Helical" evidence="5">
    <location>
        <begin position="1548"/>
        <end position="1570"/>
    </location>
</feature>
<dbReference type="InterPro" id="IPR013783">
    <property type="entry name" value="Ig-like_fold"/>
</dbReference>
<evidence type="ECO:0000259" key="7">
    <source>
        <dbReference type="Pfam" id="PF17210"/>
    </source>
</evidence>
<keyword evidence="3 6" id="KW-0732">Signal</keyword>
<dbReference type="Pfam" id="PF17802">
    <property type="entry name" value="SpaA"/>
    <property type="match status" value="1"/>
</dbReference>
<feature type="domain" description="SpaA-like prealbumin fold" evidence="8">
    <location>
        <begin position="1445"/>
        <end position="1534"/>
    </location>
</feature>
<comment type="caution">
    <text evidence="9">The sequence shown here is derived from an EMBL/GenBank/DDBJ whole genome shotgun (WGS) entry which is preliminary data.</text>
</comment>
<feature type="chain" id="PRO_5047015292" description="Prealbumin-like fold domain-containing protein" evidence="6">
    <location>
        <begin position="27"/>
        <end position="1579"/>
    </location>
</feature>
<evidence type="ECO:0000256" key="3">
    <source>
        <dbReference type="ARBA" id="ARBA00022729"/>
    </source>
</evidence>
<dbReference type="Gene3D" id="2.60.40.10">
    <property type="entry name" value="Immunoglobulins"/>
    <property type="match status" value="2"/>
</dbReference>
<evidence type="ECO:0000259" key="8">
    <source>
        <dbReference type="Pfam" id="PF17802"/>
    </source>
</evidence>
<name>A0ABS3L9E3_9ENTE</name>
<keyword evidence="10" id="KW-1185">Reference proteome</keyword>
<evidence type="ECO:0000313" key="9">
    <source>
        <dbReference type="EMBL" id="MBO1306231.1"/>
    </source>
</evidence>